<dbReference type="SMART" id="SM00316">
    <property type="entry name" value="S1"/>
    <property type="match status" value="1"/>
</dbReference>
<dbReference type="EMBL" id="JAFEMO010000003">
    <property type="protein sequence ID" value="KAH7573345.1"/>
    <property type="molecule type" value="Genomic_DNA"/>
</dbReference>
<dbReference type="InterPro" id="IPR052757">
    <property type="entry name" value="Ribosomal_protein_S1"/>
</dbReference>
<dbReference type="Proteomes" id="UP000827721">
    <property type="component" value="Unassembled WGS sequence"/>
</dbReference>
<evidence type="ECO:0000256" key="1">
    <source>
        <dbReference type="SAM" id="MobiDB-lite"/>
    </source>
</evidence>
<dbReference type="InterPro" id="IPR012340">
    <property type="entry name" value="NA-bd_OB-fold"/>
</dbReference>
<protein>
    <recommendedName>
        <fullName evidence="2">S1 motif domain-containing protein</fullName>
    </recommendedName>
</protein>
<comment type="caution">
    <text evidence="3">The sequence shown here is derived from an EMBL/GenBank/DDBJ whole genome shotgun (WGS) entry which is preliminary data.</text>
</comment>
<keyword evidence="4" id="KW-1185">Reference proteome</keyword>
<feature type="domain" description="S1 motif" evidence="2">
    <location>
        <begin position="105"/>
        <end position="180"/>
    </location>
</feature>
<accession>A0ABQ8I9R0</accession>
<dbReference type="PROSITE" id="PS50126">
    <property type="entry name" value="S1"/>
    <property type="match status" value="1"/>
</dbReference>
<feature type="region of interest" description="Disordered" evidence="1">
    <location>
        <begin position="273"/>
        <end position="296"/>
    </location>
</feature>
<dbReference type="Pfam" id="PF00575">
    <property type="entry name" value="S1"/>
    <property type="match status" value="1"/>
</dbReference>
<dbReference type="PANTHER" id="PTHR47559">
    <property type="entry name" value="OS03G0844900 PROTEIN"/>
    <property type="match status" value="1"/>
</dbReference>
<name>A0ABQ8I9R0_9ROSI</name>
<proteinExistence type="predicted"/>
<evidence type="ECO:0000259" key="2">
    <source>
        <dbReference type="PROSITE" id="PS50126"/>
    </source>
</evidence>
<gene>
    <name evidence="3" type="ORF">JRO89_XS03G0126300</name>
</gene>
<dbReference type="SUPFAM" id="SSF50249">
    <property type="entry name" value="Nucleic acid-binding proteins"/>
    <property type="match status" value="1"/>
</dbReference>
<evidence type="ECO:0000313" key="3">
    <source>
        <dbReference type="EMBL" id="KAH7573345.1"/>
    </source>
</evidence>
<dbReference type="Gene3D" id="2.40.50.140">
    <property type="entry name" value="Nucleic acid-binding proteins"/>
    <property type="match status" value="1"/>
</dbReference>
<sequence>MVVSEIVDSVKVVLELLDLVSLDMMNDEDCCRKEQQEDRSYCWKGSKEKNCWKRQQEKKNTAGKGNKEKILLEKAIIQADEENKKLIFSEKEADWTKYSERVNVGDIFAGRVGSVEDYGAFIHLCLPDGLYHLTGLVHVSEVSWDLVQDIRDVLNDGDEVRVKVMRVDSGKEKDEYLTGEIQESAKADKRYRHWKTENNLVMSWLLNSINADISENFLLYETAKEIWDAVHETFSTHDNTAEFAVEGILHDLRQETVSEVVHEESRRKVMLGSDSISTQPDGSALAVHGGKFNQPRKRPWERSRITLSIKQLEEDPLLESLGKVIPQDSSVGLDSSSTSFSSNIEPLPGLAAIFEELLQENGIDDIRITRQGFEKRVAPPIDRKFTLLARAGRQVQEIQLTTLLNQEGIKKALQRVLELVSAVGIYCNIRKMKSSDK</sequence>
<dbReference type="InterPro" id="IPR003029">
    <property type="entry name" value="S1_domain"/>
</dbReference>
<organism evidence="3 4">
    <name type="scientific">Xanthoceras sorbifolium</name>
    <dbReference type="NCBI Taxonomy" id="99658"/>
    <lineage>
        <taxon>Eukaryota</taxon>
        <taxon>Viridiplantae</taxon>
        <taxon>Streptophyta</taxon>
        <taxon>Embryophyta</taxon>
        <taxon>Tracheophyta</taxon>
        <taxon>Spermatophyta</taxon>
        <taxon>Magnoliopsida</taxon>
        <taxon>eudicotyledons</taxon>
        <taxon>Gunneridae</taxon>
        <taxon>Pentapetalae</taxon>
        <taxon>rosids</taxon>
        <taxon>malvids</taxon>
        <taxon>Sapindales</taxon>
        <taxon>Sapindaceae</taxon>
        <taxon>Xanthoceroideae</taxon>
        <taxon>Xanthoceras</taxon>
    </lineage>
</organism>
<reference evidence="3 4" key="1">
    <citation type="submission" date="2021-02" db="EMBL/GenBank/DDBJ databases">
        <title>Plant Genome Project.</title>
        <authorList>
            <person name="Zhang R.-G."/>
        </authorList>
    </citation>
    <scope>NUCLEOTIDE SEQUENCE [LARGE SCALE GENOMIC DNA]</scope>
    <source>
        <tissue evidence="3">Leaves</tissue>
    </source>
</reference>
<evidence type="ECO:0000313" key="4">
    <source>
        <dbReference type="Proteomes" id="UP000827721"/>
    </source>
</evidence>
<dbReference type="PANTHER" id="PTHR47559:SF1">
    <property type="entry name" value="OS03G0844900 PROTEIN"/>
    <property type="match status" value="1"/>
</dbReference>